<feature type="compositionally biased region" description="Basic and acidic residues" evidence="1">
    <location>
        <begin position="74"/>
        <end position="88"/>
    </location>
</feature>
<evidence type="ECO:0000313" key="2">
    <source>
        <dbReference type="EMBL" id="SDK12502.1"/>
    </source>
</evidence>
<name>A0A1G8ZBM8_9EURY</name>
<feature type="compositionally biased region" description="Polar residues" evidence="1">
    <location>
        <begin position="1"/>
        <end position="13"/>
    </location>
</feature>
<feature type="region of interest" description="Disordered" evidence="1">
    <location>
        <begin position="1"/>
        <end position="97"/>
    </location>
</feature>
<sequence length="97" mass="10926">MSEVSNSREQINTEGLERNGMSDDDEKTAKERVEQMLEETSDDREIGVVEGGPVQFTNDDDEIQQAQEEGNLADPDHRPDEPSERLGDDEKESSDED</sequence>
<dbReference type="EMBL" id="FNFC01000020">
    <property type="protein sequence ID" value="SDK12502.1"/>
    <property type="molecule type" value="Genomic_DNA"/>
</dbReference>
<dbReference type="Proteomes" id="UP000198856">
    <property type="component" value="Unassembled WGS sequence"/>
</dbReference>
<reference evidence="2 3" key="1">
    <citation type="submission" date="2016-10" db="EMBL/GenBank/DDBJ databases">
        <authorList>
            <person name="de Groot N.N."/>
        </authorList>
    </citation>
    <scope>NUCLEOTIDE SEQUENCE [LARGE SCALE GENOMIC DNA]</scope>
    <source>
        <strain evidence="2 3">IBRC-M10015</strain>
    </source>
</reference>
<gene>
    <name evidence="2" type="ORF">SAMN05216226_12024</name>
</gene>
<proteinExistence type="predicted"/>
<keyword evidence="3" id="KW-1185">Reference proteome</keyword>
<feature type="compositionally biased region" description="Basic and acidic residues" evidence="1">
    <location>
        <begin position="15"/>
        <end position="35"/>
    </location>
</feature>
<evidence type="ECO:0000313" key="3">
    <source>
        <dbReference type="Proteomes" id="UP000198856"/>
    </source>
</evidence>
<evidence type="ECO:0000256" key="1">
    <source>
        <dbReference type="SAM" id="MobiDB-lite"/>
    </source>
</evidence>
<organism evidence="2 3">
    <name type="scientific">Halovenus aranensis</name>
    <dbReference type="NCBI Taxonomy" id="890420"/>
    <lineage>
        <taxon>Archaea</taxon>
        <taxon>Methanobacteriati</taxon>
        <taxon>Methanobacteriota</taxon>
        <taxon>Stenosarchaea group</taxon>
        <taxon>Halobacteria</taxon>
        <taxon>Halobacteriales</taxon>
        <taxon>Haloarculaceae</taxon>
        <taxon>Halovenus</taxon>
    </lineage>
</organism>
<accession>A0A1G8ZBM8</accession>
<dbReference type="AlphaFoldDB" id="A0A1G8ZBM8"/>
<protein>
    <submittedName>
        <fullName evidence="2">Uncharacterized protein</fullName>
    </submittedName>
</protein>